<reference evidence="1" key="1">
    <citation type="submission" date="2020-04" db="EMBL/GenBank/DDBJ databases">
        <authorList>
            <person name="Chiriac C."/>
            <person name="Salcher M."/>
            <person name="Ghai R."/>
            <person name="Kavagutti S V."/>
        </authorList>
    </citation>
    <scope>NUCLEOTIDE SEQUENCE</scope>
</reference>
<gene>
    <name evidence="1" type="ORF">UFOVP580_30</name>
</gene>
<evidence type="ECO:0000313" key="1">
    <source>
        <dbReference type="EMBL" id="CAB4168757.1"/>
    </source>
</evidence>
<protein>
    <submittedName>
        <fullName evidence="1">Uncharacterized protein</fullName>
    </submittedName>
</protein>
<dbReference type="InterPro" id="IPR016181">
    <property type="entry name" value="Acyl_CoA_acyltransferase"/>
</dbReference>
<organism evidence="1">
    <name type="scientific">uncultured Caudovirales phage</name>
    <dbReference type="NCBI Taxonomy" id="2100421"/>
    <lineage>
        <taxon>Viruses</taxon>
        <taxon>Duplodnaviria</taxon>
        <taxon>Heunggongvirae</taxon>
        <taxon>Uroviricota</taxon>
        <taxon>Caudoviricetes</taxon>
        <taxon>Peduoviridae</taxon>
        <taxon>Maltschvirus</taxon>
        <taxon>Maltschvirus maltsch</taxon>
    </lineage>
</organism>
<proteinExistence type="predicted"/>
<sequence>MKTGIRHFENASCKILYCAAIPNQLRNKTREVVSVDVPENLRRQGMANRMLQNICDEADAHGIILLVFPKPFGEGEKMDAEQLADWYAEKFGFQVIQAKPVVMMARMPGSSPGFFRPTQIHEMIERISK</sequence>
<dbReference type="Gene3D" id="3.40.630.30">
    <property type="match status" value="1"/>
</dbReference>
<dbReference type="EMBL" id="LR796832">
    <property type="protein sequence ID" value="CAB4168757.1"/>
    <property type="molecule type" value="Genomic_DNA"/>
</dbReference>
<dbReference type="SUPFAM" id="SSF55729">
    <property type="entry name" value="Acyl-CoA N-acyltransferases (Nat)"/>
    <property type="match status" value="1"/>
</dbReference>
<accession>A0A6J5PC27</accession>
<name>A0A6J5PC27_9CAUD</name>